<organism evidence="6">
    <name type="scientific">mine drainage metagenome</name>
    <dbReference type="NCBI Taxonomy" id="410659"/>
    <lineage>
        <taxon>unclassified sequences</taxon>
        <taxon>metagenomes</taxon>
        <taxon>ecological metagenomes</taxon>
    </lineage>
</organism>
<evidence type="ECO:0000256" key="2">
    <source>
        <dbReference type="ARBA" id="ARBA00022679"/>
    </source>
</evidence>
<dbReference type="InterPro" id="IPR033749">
    <property type="entry name" value="Polyprenyl_synt_CS"/>
</dbReference>
<dbReference type="SUPFAM" id="SSF48576">
    <property type="entry name" value="Terpenoid synthases"/>
    <property type="match status" value="1"/>
</dbReference>
<dbReference type="AlphaFoldDB" id="T1AS40"/>
<keyword evidence="5" id="KW-0414">Isoprene biosynthesis</keyword>
<dbReference type="GO" id="GO:0046872">
    <property type="term" value="F:metal ion binding"/>
    <property type="evidence" value="ECO:0007669"/>
    <property type="project" value="UniProtKB-KW"/>
</dbReference>
<reference evidence="6" key="2">
    <citation type="journal article" date="2014" name="ISME J.">
        <title>Microbial stratification in low pH oxic and suboxic macroscopic growths along an acid mine drainage.</title>
        <authorList>
            <person name="Mendez-Garcia C."/>
            <person name="Mesa V."/>
            <person name="Sprenger R.R."/>
            <person name="Richter M."/>
            <person name="Diez M.S."/>
            <person name="Solano J."/>
            <person name="Bargiela R."/>
            <person name="Golyshina O.V."/>
            <person name="Manteca A."/>
            <person name="Ramos J.L."/>
            <person name="Gallego J.R."/>
            <person name="Llorente I."/>
            <person name="Martins Dos Santos V.A."/>
            <person name="Jensen O.N."/>
            <person name="Pelaez A.I."/>
            <person name="Sanchez J."/>
            <person name="Ferrer M."/>
        </authorList>
    </citation>
    <scope>NUCLEOTIDE SEQUENCE</scope>
</reference>
<feature type="non-terminal residue" evidence="6">
    <location>
        <position position="1"/>
    </location>
</feature>
<evidence type="ECO:0000256" key="5">
    <source>
        <dbReference type="ARBA" id="ARBA00023229"/>
    </source>
</evidence>
<dbReference type="Gene3D" id="1.10.600.10">
    <property type="entry name" value="Farnesyl Diphosphate Synthase"/>
    <property type="match status" value="1"/>
</dbReference>
<dbReference type="InterPro" id="IPR000092">
    <property type="entry name" value="Polyprenyl_synt"/>
</dbReference>
<evidence type="ECO:0000256" key="3">
    <source>
        <dbReference type="ARBA" id="ARBA00022723"/>
    </source>
</evidence>
<protein>
    <submittedName>
        <fullName evidence="6">Geranyltranstransferase</fullName>
    </submittedName>
</protein>
<reference evidence="6" key="1">
    <citation type="submission" date="2013-08" db="EMBL/GenBank/DDBJ databases">
        <authorList>
            <person name="Mendez C."/>
            <person name="Richter M."/>
            <person name="Ferrer M."/>
            <person name="Sanchez J."/>
        </authorList>
    </citation>
    <scope>NUCLEOTIDE SEQUENCE</scope>
</reference>
<accession>T1AS40</accession>
<gene>
    <name evidence="6" type="ORF">B2A_09847</name>
</gene>
<dbReference type="InterPro" id="IPR008949">
    <property type="entry name" value="Isoprenoid_synthase_dom_sf"/>
</dbReference>
<keyword evidence="3" id="KW-0479">Metal-binding</keyword>
<evidence type="ECO:0000256" key="4">
    <source>
        <dbReference type="ARBA" id="ARBA00022842"/>
    </source>
</evidence>
<sequence length="118" mass="12524">ALKTGALIRASVMMGAACAPDLEPHRERALTGFAAPIGLAFQIQDDLLDELGDTATLGKAAQSDRQRGKSTYPAILGIAASQERVRRLSEQALESLAPFGAAAEPLRAVAEWLLARRN</sequence>
<dbReference type="PANTHER" id="PTHR43281:SF1">
    <property type="entry name" value="FARNESYL DIPHOSPHATE SYNTHASE"/>
    <property type="match status" value="1"/>
</dbReference>
<keyword evidence="2 6" id="KW-0808">Transferase</keyword>
<dbReference type="EMBL" id="AUZZ01007112">
    <property type="protein sequence ID" value="EQD43539.1"/>
    <property type="molecule type" value="Genomic_DNA"/>
</dbReference>
<dbReference type="GO" id="GO:0008299">
    <property type="term" value="P:isoprenoid biosynthetic process"/>
    <property type="evidence" value="ECO:0007669"/>
    <property type="project" value="UniProtKB-KW"/>
</dbReference>
<comment type="cofactor">
    <cofactor evidence="1">
        <name>Mg(2+)</name>
        <dbReference type="ChEBI" id="CHEBI:18420"/>
    </cofactor>
</comment>
<proteinExistence type="predicted"/>
<name>T1AS40_9ZZZZ</name>
<dbReference type="GO" id="GO:0004659">
    <property type="term" value="F:prenyltransferase activity"/>
    <property type="evidence" value="ECO:0007669"/>
    <property type="project" value="InterPro"/>
</dbReference>
<keyword evidence="4" id="KW-0460">Magnesium</keyword>
<evidence type="ECO:0000313" key="6">
    <source>
        <dbReference type="EMBL" id="EQD43539.1"/>
    </source>
</evidence>
<dbReference type="PANTHER" id="PTHR43281">
    <property type="entry name" value="FARNESYL DIPHOSPHATE SYNTHASE"/>
    <property type="match status" value="1"/>
</dbReference>
<dbReference type="PROSITE" id="PS00444">
    <property type="entry name" value="POLYPRENYL_SYNTHASE_2"/>
    <property type="match status" value="1"/>
</dbReference>
<dbReference type="Pfam" id="PF00348">
    <property type="entry name" value="polyprenyl_synt"/>
    <property type="match status" value="1"/>
</dbReference>
<evidence type="ECO:0000256" key="1">
    <source>
        <dbReference type="ARBA" id="ARBA00001946"/>
    </source>
</evidence>
<comment type="caution">
    <text evidence="6">The sequence shown here is derived from an EMBL/GenBank/DDBJ whole genome shotgun (WGS) entry which is preliminary data.</text>
</comment>